<accession>A0A1G8D0B7</accession>
<dbReference type="AlphaFoldDB" id="A0A1G8D0B7"/>
<dbReference type="OrthoDB" id="2639622at2"/>
<evidence type="ECO:0000313" key="1">
    <source>
        <dbReference type="EMBL" id="SDH51216.1"/>
    </source>
</evidence>
<organism evidence="1 2">
    <name type="scientific">Lentzea fradiae</name>
    <dbReference type="NCBI Taxonomy" id="200378"/>
    <lineage>
        <taxon>Bacteria</taxon>
        <taxon>Bacillati</taxon>
        <taxon>Actinomycetota</taxon>
        <taxon>Actinomycetes</taxon>
        <taxon>Pseudonocardiales</taxon>
        <taxon>Pseudonocardiaceae</taxon>
        <taxon>Lentzea</taxon>
    </lineage>
</organism>
<dbReference type="EMBL" id="FNCC01000025">
    <property type="protein sequence ID" value="SDH51216.1"/>
    <property type="molecule type" value="Genomic_DNA"/>
</dbReference>
<keyword evidence="2" id="KW-1185">Reference proteome</keyword>
<gene>
    <name evidence="1" type="ORF">SAMN05216553_12556</name>
</gene>
<dbReference type="Pfam" id="PF13671">
    <property type="entry name" value="AAA_33"/>
    <property type="match status" value="1"/>
</dbReference>
<dbReference type="Proteomes" id="UP000199623">
    <property type="component" value="Unassembled WGS sequence"/>
</dbReference>
<dbReference type="PIRSF" id="PIRSF037081">
    <property type="entry name" value="P-loop_All4644_prd"/>
    <property type="match status" value="1"/>
</dbReference>
<reference evidence="2" key="1">
    <citation type="submission" date="2016-10" db="EMBL/GenBank/DDBJ databases">
        <authorList>
            <person name="Varghese N."/>
            <person name="Submissions S."/>
        </authorList>
    </citation>
    <scope>NUCLEOTIDE SEQUENCE [LARGE SCALE GENOMIC DNA]</scope>
    <source>
        <strain evidence="2">CGMCC 4.3506</strain>
    </source>
</reference>
<dbReference type="InterPro" id="IPR017101">
    <property type="entry name" value="P-loop_ATP/GTP-bd_All4644_prd"/>
</dbReference>
<sequence length="152" mass="17591">MGRVPRLILLCGLPCAGKTTLAKRLEREVPAVRLCPDEWISDLGVDLFDEAFRDRLERRFRRLARDLLLLGQDVVLEFGFWSRAERDELRDMARALGVPVQLRFLDVPFDELVRRLDVRNRTDALVVITEEQMAGYAQVFEAPDEAELSQYD</sequence>
<dbReference type="SUPFAM" id="SSF52540">
    <property type="entry name" value="P-loop containing nucleoside triphosphate hydrolases"/>
    <property type="match status" value="1"/>
</dbReference>
<protein>
    <recommendedName>
        <fullName evidence="3">AAA domain-containing protein</fullName>
    </recommendedName>
</protein>
<dbReference type="STRING" id="200378.SAMN05216553_12556"/>
<proteinExistence type="predicted"/>
<evidence type="ECO:0008006" key="3">
    <source>
        <dbReference type="Google" id="ProtNLM"/>
    </source>
</evidence>
<name>A0A1G8D0B7_9PSEU</name>
<evidence type="ECO:0000313" key="2">
    <source>
        <dbReference type="Proteomes" id="UP000199623"/>
    </source>
</evidence>
<dbReference type="Gene3D" id="3.40.50.300">
    <property type="entry name" value="P-loop containing nucleotide triphosphate hydrolases"/>
    <property type="match status" value="1"/>
</dbReference>
<dbReference type="InterPro" id="IPR027417">
    <property type="entry name" value="P-loop_NTPase"/>
</dbReference>